<proteinExistence type="predicted"/>
<dbReference type="EMBL" id="CM055092">
    <property type="protein sequence ID" value="KAJ7570961.1"/>
    <property type="molecule type" value="Genomic_DNA"/>
</dbReference>
<accession>A0ACC2EWX1</accession>
<protein>
    <submittedName>
        <fullName evidence="1">Uncharacterized protein</fullName>
    </submittedName>
</protein>
<evidence type="ECO:0000313" key="2">
    <source>
        <dbReference type="Proteomes" id="UP001162992"/>
    </source>
</evidence>
<reference evidence="2" key="1">
    <citation type="journal article" date="2024" name="Proc. Natl. Acad. Sci. U.S.A.">
        <title>Extraordinary preservation of gene collinearity over three hundred million years revealed in homosporous lycophytes.</title>
        <authorList>
            <person name="Li C."/>
            <person name="Wickell D."/>
            <person name="Kuo L.Y."/>
            <person name="Chen X."/>
            <person name="Nie B."/>
            <person name="Liao X."/>
            <person name="Peng D."/>
            <person name="Ji J."/>
            <person name="Jenkins J."/>
            <person name="Williams M."/>
            <person name="Shu S."/>
            <person name="Plott C."/>
            <person name="Barry K."/>
            <person name="Rajasekar S."/>
            <person name="Grimwood J."/>
            <person name="Han X."/>
            <person name="Sun S."/>
            <person name="Hou Z."/>
            <person name="He W."/>
            <person name="Dai G."/>
            <person name="Sun C."/>
            <person name="Schmutz J."/>
            <person name="Leebens-Mack J.H."/>
            <person name="Li F.W."/>
            <person name="Wang L."/>
        </authorList>
    </citation>
    <scope>NUCLEOTIDE SEQUENCE [LARGE SCALE GENOMIC DNA]</scope>
    <source>
        <strain evidence="2">cv. PW_Plant_1</strain>
    </source>
</reference>
<evidence type="ECO:0000313" key="1">
    <source>
        <dbReference type="EMBL" id="KAJ7570961.1"/>
    </source>
</evidence>
<comment type="caution">
    <text evidence="1">The sequence shown here is derived from an EMBL/GenBank/DDBJ whole genome shotgun (WGS) entry which is preliminary data.</text>
</comment>
<organism evidence="1 2">
    <name type="scientific">Diphasiastrum complanatum</name>
    <name type="common">Issler's clubmoss</name>
    <name type="synonym">Lycopodium complanatum</name>
    <dbReference type="NCBI Taxonomy" id="34168"/>
    <lineage>
        <taxon>Eukaryota</taxon>
        <taxon>Viridiplantae</taxon>
        <taxon>Streptophyta</taxon>
        <taxon>Embryophyta</taxon>
        <taxon>Tracheophyta</taxon>
        <taxon>Lycopodiopsida</taxon>
        <taxon>Lycopodiales</taxon>
        <taxon>Lycopodiaceae</taxon>
        <taxon>Lycopodioideae</taxon>
        <taxon>Diphasiastrum</taxon>
    </lineage>
</organism>
<dbReference type="Proteomes" id="UP001162992">
    <property type="component" value="Chromosome 1"/>
</dbReference>
<gene>
    <name evidence="1" type="ORF">O6H91_01G142300</name>
</gene>
<keyword evidence="2" id="KW-1185">Reference proteome</keyword>
<name>A0ACC2EWX1_DIPCM</name>
<sequence>MNWLAFPVLARFRIAHSLARLFIFIFISVMLKCLLYYVSFLKAILSSHPIALVKRFYCKYIQNMIYLACFTVSNYVVKNMESRVTCKIVAYVGNYQIQP</sequence>